<sequence>MTDYAAKTASDLIRFRDVDALGERHQLYTELERGTIERVRHGVYVRRISGPGWHVAAERYRCRVLAASLVMPDAVFTGFSAAALEGLPIFGAWPREIHLLANDAQGHRRGDLVRIGLPKVVDPGGDVVDGCRTTSIEFTLIQLCRRSTLAAGVVAVDAAVHIDRHGGVPPRTTLSRLRDMHAALLPYAGSRRVEAVLQRAREHSGSVLESVDRLAFEELGFEEPELQHELYLPEFGMSAFLDFYWRSVNVGGEADGRGKYFMTGVDADSVAAAVIDEKDRENAIRRRLNDFDRWDWSDSLALGPLEARLVRMGVPRIRGRSGVRLVPDPKAPAVRGVATRKR</sequence>
<accession>A0A975IML5</accession>
<evidence type="ECO:0008006" key="3">
    <source>
        <dbReference type="Google" id="ProtNLM"/>
    </source>
</evidence>
<gene>
    <name evidence="1" type="ORF">G127AT_09820</name>
</gene>
<dbReference type="EMBL" id="CP071696">
    <property type="protein sequence ID" value="QTX03637.1"/>
    <property type="molecule type" value="Genomic_DNA"/>
</dbReference>
<evidence type="ECO:0000313" key="1">
    <source>
        <dbReference type="EMBL" id="QTX03637.1"/>
    </source>
</evidence>
<organism evidence="1 2">
    <name type="scientific">Agromyces archimandritae</name>
    <dbReference type="NCBI Taxonomy" id="2781962"/>
    <lineage>
        <taxon>Bacteria</taxon>
        <taxon>Bacillati</taxon>
        <taxon>Actinomycetota</taxon>
        <taxon>Actinomycetes</taxon>
        <taxon>Micrococcales</taxon>
        <taxon>Microbacteriaceae</taxon>
        <taxon>Agromyces</taxon>
    </lineage>
</organism>
<dbReference type="AlphaFoldDB" id="A0A975IML5"/>
<dbReference type="KEGG" id="aarc:G127AT_09820"/>
<evidence type="ECO:0000313" key="2">
    <source>
        <dbReference type="Proteomes" id="UP000671914"/>
    </source>
</evidence>
<reference evidence="1" key="1">
    <citation type="submission" date="2021-03" db="EMBL/GenBank/DDBJ databases">
        <title>Agromyces archimandritus sp. nov., isolated from the cockroach Archimandrita tessellata.</title>
        <authorList>
            <person name="Guzman J."/>
            <person name="Ortuzar M."/>
            <person name="Poehlein A."/>
            <person name="Daniel R."/>
            <person name="Trujillo M."/>
            <person name="Vilcinskas A."/>
        </authorList>
    </citation>
    <scope>NUCLEOTIDE SEQUENCE</scope>
    <source>
        <strain evidence="1">G127AT</strain>
    </source>
</reference>
<protein>
    <recommendedName>
        <fullName evidence="3">Transcriptional regulator, AbiEi antitoxin, Type IV TA system</fullName>
    </recommendedName>
</protein>
<dbReference type="Proteomes" id="UP000671914">
    <property type="component" value="Chromosome"/>
</dbReference>
<keyword evidence="2" id="KW-1185">Reference proteome</keyword>
<dbReference type="RefSeq" id="WP_210896426.1">
    <property type="nucleotide sequence ID" value="NZ_CP071696.1"/>
</dbReference>
<proteinExistence type="predicted"/>
<name>A0A975IML5_9MICO</name>